<keyword evidence="4" id="KW-1185">Reference proteome</keyword>
<protein>
    <submittedName>
        <fullName evidence="3">DHH family phosphoesterase</fullName>
    </submittedName>
</protein>
<dbReference type="RefSeq" id="WP_116695152.1">
    <property type="nucleotide sequence ID" value="NZ_QEHR01000008.1"/>
</dbReference>
<reference evidence="3 4" key="1">
    <citation type="submission" date="2018-04" db="EMBL/GenBank/DDBJ databases">
        <title>Marixanthomonas spongiae HN-E44 sp. nov., isolated from a marine sponge.</title>
        <authorList>
            <person name="Luo L."/>
            <person name="Zhuang L."/>
        </authorList>
    </citation>
    <scope>NUCLEOTIDE SEQUENCE [LARGE SCALE GENOMIC DNA]</scope>
    <source>
        <strain evidence="3 4">HN-E44</strain>
    </source>
</reference>
<dbReference type="Gene3D" id="3.90.1640.10">
    <property type="entry name" value="inorganic pyrophosphatase (n-terminal core)"/>
    <property type="match status" value="1"/>
</dbReference>
<dbReference type="EMBL" id="QEHR01000008">
    <property type="protein sequence ID" value="PVW13521.1"/>
    <property type="molecule type" value="Genomic_DNA"/>
</dbReference>
<dbReference type="AlphaFoldDB" id="A0A2U0HXC0"/>
<gene>
    <name evidence="3" type="ORF">DDV96_12750</name>
</gene>
<comment type="caution">
    <text evidence="3">The sequence shown here is derived from an EMBL/GenBank/DDBJ whole genome shotgun (WGS) entry which is preliminary data.</text>
</comment>
<name>A0A2U0HXC0_9FLAO</name>
<evidence type="ECO:0000313" key="3">
    <source>
        <dbReference type="EMBL" id="PVW13521.1"/>
    </source>
</evidence>
<dbReference type="GO" id="GO:0003676">
    <property type="term" value="F:nucleic acid binding"/>
    <property type="evidence" value="ECO:0007669"/>
    <property type="project" value="InterPro"/>
</dbReference>
<feature type="domain" description="DDH" evidence="1">
    <location>
        <begin position="18"/>
        <end position="169"/>
    </location>
</feature>
<organism evidence="3 4">
    <name type="scientific">Marixanthomonas spongiae</name>
    <dbReference type="NCBI Taxonomy" id="2174845"/>
    <lineage>
        <taxon>Bacteria</taxon>
        <taxon>Pseudomonadati</taxon>
        <taxon>Bacteroidota</taxon>
        <taxon>Flavobacteriia</taxon>
        <taxon>Flavobacteriales</taxon>
        <taxon>Flavobacteriaceae</taxon>
        <taxon>Marixanthomonas</taxon>
    </lineage>
</organism>
<evidence type="ECO:0000259" key="1">
    <source>
        <dbReference type="Pfam" id="PF01368"/>
    </source>
</evidence>
<dbReference type="InterPro" id="IPR051319">
    <property type="entry name" value="Oligoribo/pAp-PDE_c-di-AMP_PDE"/>
</dbReference>
<sequence>MNTEFIEHVKKLLASPQKIVVVGHKNPDGDAVGACLGLSFFLNRLGHKTNVIMPNDFPDFLKWLPGCDDVIIHDAEIDKSIATINNAHVIFTLDFNALNRTGNMQQFLEDCDAKFVMIDHHQEPDDYAVATYSDTSMSSTCEMVYHFIDAMDELAALCVEVSTHLYTGIMTDTGSFRFPSTTATTHRVIAHLIEMGADNSKIHEQVYDVNSPDRMKLLGVALKNLNIMPEYHTAYITLSQKELDQHNFKKGDTEGFVNYALSVKGIKFAVIFIENKQENIVKMSLRSKGDFSVNTLAREHYQGGGHTNAAGGRSTQSMSKTISEFISILPQYKNELTDAS</sequence>
<evidence type="ECO:0000313" key="4">
    <source>
        <dbReference type="Proteomes" id="UP000245962"/>
    </source>
</evidence>
<feature type="domain" description="DHHA1" evidence="2">
    <location>
        <begin position="240"/>
        <end position="327"/>
    </location>
</feature>
<dbReference type="Proteomes" id="UP000245962">
    <property type="component" value="Unassembled WGS sequence"/>
</dbReference>
<dbReference type="SUPFAM" id="SSF64182">
    <property type="entry name" value="DHH phosphoesterases"/>
    <property type="match status" value="1"/>
</dbReference>
<dbReference type="InterPro" id="IPR038763">
    <property type="entry name" value="DHH_sf"/>
</dbReference>
<dbReference type="PANTHER" id="PTHR47618">
    <property type="entry name" value="BIFUNCTIONAL OLIGORIBONUCLEASE AND PAP PHOSPHATASE NRNA"/>
    <property type="match status" value="1"/>
</dbReference>
<dbReference type="Pfam" id="PF02272">
    <property type="entry name" value="DHHA1"/>
    <property type="match status" value="1"/>
</dbReference>
<dbReference type="PANTHER" id="PTHR47618:SF1">
    <property type="entry name" value="BIFUNCTIONAL OLIGORIBONUCLEASE AND PAP PHOSPHATASE NRNA"/>
    <property type="match status" value="1"/>
</dbReference>
<dbReference type="InterPro" id="IPR003156">
    <property type="entry name" value="DHHA1_dom"/>
</dbReference>
<proteinExistence type="predicted"/>
<evidence type="ECO:0000259" key="2">
    <source>
        <dbReference type="Pfam" id="PF02272"/>
    </source>
</evidence>
<accession>A0A2U0HXC0</accession>
<dbReference type="Gene3D" id="3.10.310.30">
    <property type="match status" value="1"/>
</dbReference>
<dbReference type="Pfam" id="PF01368">
    <property type="entry name" value="DHH"/>
    <property type="match status" value="1"/>
</dbReference>
<dbReference type="InterPro" id="IPR001667">
    <property type="entry name" value="DDH_dom"/>
</dbReference>
<dbReference type="OrthoDB" id="9803668at2"/>